<feature type="transmembrane region" description="Helical" evidence="16">
    <location>
        <begin position="345"/>
        <end position="363"/>
    </location>
</feature>
<dbReference type="AlphaFoldDB" id="A0A0U2EZD2"/>
<feature type="domain" description="NADH:ubiquinone oxidoreductase chain 4 N-terminal" evidence="18">
    <location>
        <begin position="2"/>
        <end position="104"/>
    </location>
</feature>
<dbReference type="PANTHER" id="PTHR43507">
    <property type="entry name" value="NADH-UBIQUINONE OXIDOREDUCTASE CHAIN 4"/>
    <property type="match status" value="1"/>
</dbReference>
<organism evidence="19">
    <name type="scientific">Micrura bella</name>
    <dbReference type="NCBI Taxonomy" id="1692167"/>
    <lineage>
        <taxon>Eukaryota</taxon>
        <taxon>Metazoa</taxon>
        <taxon>Spiralia</taxon>
        <taxon>Lophotrochozoa</taxon>
        <taxon>Nemertea</taxon>
        <taxon>Pilidiophora</taxon>
        <taxon>Heteronemertea</taxon>
        <taxon>Lineidae</taxon>
        <taxon>Micrura</taxon>
    </lineage>
</organism>
<sequence>MLVGFSLFFVIASMFFLSNKKYLWGSVVSSFFILSFCGLFCLSSYGWWNVGSFYGLDVMSSSLIILSLWLGGLMLSASWMIKMKRVEDFLFLFMVSILVFVLVVCFSVSSFFLFYIFFELSLVPTFLLIMGWGYQPERVSASMYMVLYTVGASLPLLGGILFMFFSFGHCSFFLGWDLIFLAGIYGKVFFFIFVFAFLVKIPVFFVHLWLPKAHVEAPVAGSMILAGVLLKLGGYGLLRILANLKVYLALGNVFYLVMVLWGGVLTSLICLRQVDMKGLIAYSSVGHMGFLVGGVMSNNVWGWQGGLLMMLSHGLCSSGLFALANVCYEKVGSRSMLMTKGFLSLYPFLSFVWFLFCTSNMAVPPSLNLGGEIMLFVSVLSQGVVFFVSIALLSFLAGAYSLYLYTGSQHGEISSSSGQYASVSMRNYLMLLLHWVPLNVLFLGFGYVSEWIF</sequence>
<protein>
    <recommendedName>
        <fullName evidence="4 16">NADH-ubiquinone oxidoreductase chain 4</fullName>
        <ecNumber evidence="3 16">7.1.1.2</ecNumber>
    </recommendedName>
</protein>
<evidence type="ECO:0000256" key="4">
    <source>
        <dbReference type="ARBA" id="ARBA00021006"/>
    </source>
</evidence>
<keyword evidence="5 16" id="KW-0813">Transport</keyword>
<dbReference type="InterPro" id="IPR001750">
    <property type="entry name" value="ND/Mrp_TM"/>
</dbReference>
<feature type="transmembrane region" description="Helical" evidence="16">
    <location>
        <begin position="303"/>
        <end position="324"/>
    </location>
</feature>
<geneLocation type="mitochondrion" evidence="19"/>
<keyword evidence="13 16" id="KW-0496">Mitochondrion</keyword>
<dbReference type="GO" id="GO:0048039">
    <property type="term" value="F:ubiquinone binding"/>
    <property type="evidence" value="ECO:0007669"/>
    <property type="project" value="TreeGrafter"/>
</dbReference>
<evidence type="ECO:0000256" key="9">
    <source>
        <dbReference type="ARBA" id="ARBA00022982"/>
    </source>
</evidence>
<evidence type="ECO:0000256" key="14">
    <source>
        <dbReference type="ARBA" id="ARBA00023136"/>
    </source>
</evidence>
<keyword evidence="7 16" id="KW-0812">Transmembrane</keyword>
<comment type="similarity">
    <text evidence="2 16">Belongs to the complex I subunit 4 family.</text>
</comment>
<comment type="subcellular location">
    <subcellularLocation>
        <location evidence="1 16">Mitochondrion membrane</location>
        <topology evidence="1 16">Multi-pass membrane protein</topology>
    </subcellularLocation>
</comment>
<evidence type="ECO:0000259" key="17">
    <source>
        <dbReference type="Pfam" id="PF00361"/>
    </source>
</evidence>
<evidence type="ECO:0000256" key="10">
    <source>
        <dbReference type="ARBA" id="ARBA00022989"/>
    </source>
</evidence>
<dbReference type="InterPro" id="IPR003918">
    <property type="entry name" value="NADH_UbQ_OxRdtase"/>
</dbReference>
<feature type="domain" description="NADH:quinone oxidoreductase/Mrp antiporter transmembrane" evidence="17">
    <location>
        <begin position="110"/>
        <end position="395"/>
    </location>
</feature>
<dbReference type="Pfam" id="PF01059">
    <property type="entry name" value="Oxidored_q5_N"/>
    <property type="match status" value="1"/>
</dbReference>
<feature type="transmembrane region" description="Helical" evidence="16">
    <location>
        <begin position="89"/>
        <end position="109"/>
    </location>
</feature>
<evidence type="ECO:0000256" key="3">
    <source>
        <dbReference type="ARBA" id="ARBA00012944"/>
    </source>
</evidence>
<dbReference type="EMBL" id="KR703629">
    <property type="protein sequence ID" value="AKT74022.1"/>
    <property type="molecule type" value="Genomic_DNA"/>
</dbReference>
<feature type="transmembrane region" description="Helical" evidence="16">
    <location>
        <begin position="222"/>
        <end position="241"/>
    </location>
</feature>
<feature type="transmembrane region" description="Helical" evidence="16">
    <location>
        <begin position="54"/>
        <end position="77"/>
    </location>
</feature>
<dbReference type="Pfam" id="PF00361">
    <property type="entry name" value="Proton_antipo_M"/>
    <property type="match status" value="1"/>
</dbReference>
<evidence type="ECO:0000256" key="7">
    <source>
        <dbReference type="ARBA" id="ARBA00022692"/>
    </source>
</evidence>
<evidence type="ECO:0000256" key="12">
    <source>
        <dbReference type="ARBA" id="ARBA00023075"/>
    </source>
</evidence>
<keyword evidence="9 16" id="KW-0249">Electron transport</keyword>
<dbReference type="InterPro" id="IPR000260">
    <property type="entry name" value="NADH4_N"/>
</dbReference>
<evidence type="ECO:0000256" key="15">
    <source>
        <dbReference type="ARBA" id="ARBA00049551"/>
    </source>
</evidence>
<evidence type="ECO:0000256" key="2">
    <source>
        <dbReference type="ARBA" id="ARBA00009025"/>
    </source>
</evidence>
<evidence type="ECO:0000256" key="1">
    <source>
        <dbReference type="ARBA" id="ARBA00004225"/>
    </source>
</evidence>
<evidence type="ECO:0000256" key="16">
    <source>
        <dbReference type="RuleBase" id="RU003297"/>
    </source>
</evidence>
<comment type="function">
    <text evidence="16">Core subunit of the mitochondrial membrane respiratory chain NADH dehydrogenase (Complex I) which catalyzes electron transfer from NADH through the respiratory chain, using ubiquinone as an electron acceptor. Essential for the catalytic activity and assembly of complex I.</text>
</comment>
<dbReference type="PANTHER" id="PTHR43507:SF20">
    <property type="entry name" value="NADH-UBIQUINONE OXIDOREDUCTASE CHAIN 4"/>
    <property type="match status" value="1"/>
</dbReference>
<gene>
    <name evidence="19" type="primary">nad4</name>
</gene>
<feature type="transmembrane region" description="Helical" evidence="16">
    <location>
        <begin position="383"/>
        <end position="406"/>
    </location>
</feature>
<dbReference type="PRINTS" id="PR01437">
    <property type="entry name" value="NUOXDRDTASE4"/>
</dbReference>
<feature type="transmembrane region" description="Helical" evidence="16">
    <location>
        <begin position="146"/>
        <end position="168"/>
    </location>
</feature>
<dbReference type="GO" id="GO:0008137">
    <property type="term" value="F:NADH dehydrogenase (ubiquinone) activity"/>
    <property type="evidence" value="ECO:0007669"/>
    <property type="project" value="UniProtKB-UniRule"/>
</dbReference>
<keyword evidence="6 16" id="KW-0679">Respiratory chain</keyword>
<evidence type="ECO:0000256" key="11">
    <source>
        <dbReference type="ARBA" id="ARBA00023027"/>
    </source>
</evidence>
<feature type="transmembrane region" description="Helical" evidence="16">
    <location>
        <begin position="115"/>
        <end position="134"/>
    </location>
</feature>
<feature type="transmembrane region" description="Helical" evidence="16">
    <location>
        <begin position="427"/>
        <end position="448"/>
    </location>
</feature>
<dbReference type="GO" id="GO:0015990">
    <property type="term" value="P:electron transport coupled proton transport"/>
    <property type="evidence" value="ECO:0007669"/>
    <property type="project" value="TreeGrafter"/>
</dbReference>
<evidence type="ECO:0000313" key="19">
    <source>
        <dbReference type="EMBL" id="AKT74022.1"/>
    </source>
</evidence>
<feature type="transmembrane region" description="Helical" evidence="16">
    <location>
        <begin position="253"/>
        <end position="271"/>
    </location>
</feature>
<keyword evidence="8" id="KW-1278">Translocase</keyword>
<feature type="transmembrane region" description="Helical" evidence="16">
    <location>
        <begin position="188"/>
        <end position="210"/>
    </location>
</feature>
<keyword evidence="10 16" id="KW-1133">Transmembrane helix</keyword>
<evidence type="ECO:0000256" key="8">
    <source>
        <dbReference type="ARBA" id="ARBA00022967"/>
    </source>
</evidence>
<evidence type="ECO:0000256" key="6">
    <source>
        <dbReference type="ARBA" id="ARBA00022660"/>
    </source>
</evidence>
<proteinExistence type="inferred from homology"/>
<reference evidence="19" key="1">
    <citation type="journal article" date="2015" name="Mitochondrial DNA">
        <title>Mitochondrial genome of Micrura bella (Nemertea: Heteronemertea), the largest mitochondrial genome known to phylum Nemertea.</title>
        <authorList>
            <person name="Shen C."/>
            <person name="Shi-Chun S."/>
        </authorList>
    </citation>
    <scope>NUCLEOTIDE SEQUENCE</scope>
</reference>
<evidence type="ECO:0000259" key="18">
    <source>
        <dbReference type="Pfam" id="PF01059"/>
    </source>
</evidence>
<keyword evidence="12 16" id="KW-0830">Ubiquinone</keyword>
<dbReference type="GO" id="GO:0042773">
    <property type="term" value="P:ATP synthesis coupled electron transport"/>
    <property type="evidence" value="ECO:0007669"/>
    <property type="project" value="InterPro"/>
</dbReference>
<evidence type="ECO:0000256" key="13">
    <source>
        <dbReference type="ARBA" id="ARBA00023128"/>
    </source>
</evidence>
<keyword evidence="11 16" id="KW-0520">NAD</keyword>
<feature type="transmembrane region" description="Helical" evidence="16">
    <location>
        <begin position="22"/>
        <end position="48"/>
    </location>
</feature>
<dbReference type="GO" id="GO:0031966">
    <property type="term" value="C:mitochondrial membrane"/>
    <property type="evidence" value="ECO:0007669"/>
    <property type="project" value="UniProtKB-SubCell"/>
</dbReference>
<dbReference type="EC" id="7.1.1.2" evidence="3 16"/>
<evidence type="ECO:0000256" key="5">
    <source>
        <dbReference type="ARBA" id="ARBA00022448"/>
    </source>
</evidence>
<keyword evidence="14 16" id="KW-0472">Membrane</keyword>
<dbReference type="GO" id="GO:0003954">
    <property type="term" value="F:NADH dehydrogenase activity"/>
    <property type="evidence" value="ECO:0007669"/>
    <property type="project" value="TreeGrafter"/>
</dbReference>
<feature type="transmembrane region" description="Helical" evidence="16">
    <location>
        <begin position="278"/>
        <end position="297"/>
    </location>
</feature>
<accession>A0A0U2EZD2</accession>
<name>A0A0U2EZD2_9BILA</name>
<comment type="catalytic activity">
    <reaction evidence="15 16">
        <text>a ubiquinone + NADH + 5 H(+)(in) = a ubiquinol + NAD(+) + 4 H(+)(out)</text>
        <dbReference type="Rhea" id="RHEA:29091"/>
        <dbReference type="Rhea" id="RHEA-COMP:9565"/>
        <dbReference type="Rhea" id="RHEA-COMP:9566"/>
        <dbReference type="ChEBI" id="CHEBI:15378"/>
        <dbReference type="ChEBI" id="CHEBI:16389"/>
        <dbReference type="ChEBI" id="CHEBI:17976"/>
        <dbReference type="ChEBI" id="CHEBI:57540"/>
        <dbReference type="ChEBI" id="CHEBI:57945"/>
        <dbReference type="EC" id="7.1.1.2"/>
    </reaction>
</comment>